<dbReference type="InterPro" id="IPR036689">
    <property type="entry name" value="ESAT-6-like_sf"/>
</dbReference>
<name>A0A7W8CXT1_9FIRM</name>
<dbReference type="Gene3D" id="1.10.287.1060">
    <property type="entry name" value="ESAT-6-like"/>
    <property type="match status" value="1"/>
</dbReference>
<gene>
    <name evidence="2" type="ORF">HNQ47_001617</name>
</gene>
<dbReference type="Proteomes" id="UP000539953">
    <property type="component" value="Unassembled WGS sequence"/>
</dbReference>
<dbReference type="RefSeq" id="WP_183328881.1">
    <property type="nucleotide sequence ID" value="NZ_JACHHK010000006.1"/>
</dbReference>
<evidence type="ECO:0000313" key="3">
    <source>
        <dbReference type="Proteomes" id="UP000539953"/>
    </source>
</evidence>
<sequence>MNISIQTQDVLHTSSCLKQKANQYEEAIQKMYMRMHEMQSVWKGTDQNAFIAQLDSFQPQLKKMTEIIRQYAAYLERSAHQYEQLQNERAASARRLA</sequence>
<reference evidence="2 3" key="1">
    <citation type="submission" date="2020-08" db="EMBL/GenBank/DDBJ databases">
        <title>Genomic Encyclopedia of Type Strains, Phase IV (KMG-IV): sequencing the most valuable type-strain genomes for metagenomic binning, comparative biology and taxonomic classification.</title>
        <authorList>
            <person name="Goeker M."/>
        </authorList>
    </citation>
    <scope>NUCLEOTIDE SEQUENCE [LARGE SCALE GENOMIC DNA]</scope>
    <source>
        <strain evidence="2 3">DSM 25799</strain>
    </source>
</reference>
<dbReference type="EMBL" id="JACHHK010000006">
    <property type="protein sequence ID" value="MBB5183582.1"/>
    <property type="molecule type" value="Genomic_DNA"/>
</dbReference>
<evidence type="ECO:0000256" key="1">
    <source>
        <dbReference type="SAM" id="Coils"/>
    </source>
</evidence>
<dbReference type="SUPFAM" id="SSF140453">
    <property type="entry name" value="EsxAB dimer-like"/>
    <property type="match status" value="1"/>
</dbReference>
<keyword evidence="1" id="KW-0175">Coiled coil</keyword>
<dbReference type="Pfam" id="PF06013">
    <property type="entry name" value="WXG100"/>
    <property type="match status" value="1"/>
</dbReference>
<organism evidence="2 3">
    <name type="scientific">Catenisphaera adipataccumulans</name>
    <dbReference type="NCBI Taxonomy" id="700500"/>
    <lineage>
        <taxon>Bacteria</taxon>
        <taxon>Bacillati</taxon>
        <taxon>Bacillota</taxon>
        <taxon>Erysipelotrichia</taxon>
        <taxon>Erysipelotrichales</taxon>
        <taxon>Erysipelotrichaceae</taxon>
        <taxon>Catenisphaera</taxon>
    </lineage>
</organism>
<proteinExistence type="predicted"/>
<evidence type="ECO:0000313" key="2">
    <source>
        <dbReference type="EMBL" id="MBB5183582.1"/>
    </source>
</evidence>
<feature type="coiled-coil region" evidence="1">
    <location>
        <begin position="68"/>
        <end position="95"/>
    </location>
</feature>
<dbReference type="InterPro" id="IPR010310">
    <property type="entry name" value="T7SS_ESAT-6-like"/>
</dbReference>
<protein>
    <submittedName>
        <fullName evidence="2">WXG100 family type VII secretion target</fullName>
    </submittedName>
</protein>
<dbReference type="AlphaFoldDB" id="A0A7W8CXT1"/>
<comment type="caution">
    <text evidence="2">The sequence shown here is derived from an EMBL/GenBank/DDBJ whole genome shotgun (WGS) entry which is preliminary data.</text>
</comment>
<keyword evidence="3" id="KW-1185">Reference proteome</keyword>
<accession>A0A7W8CXT1</accession>